<keyword evidence="1" id="KW-1003">Cell membrane</keyword>
<protein>
    <submittedName>
        <fullName evidence="10">Glycosyltransferase</fullName>
    </submittedName>
</protein>
<keyword evidence="7 8" id="KW-0472">Membrane</keyword>
<evidence type="ECO:0000256" key="6">
    <source>
        <dbReference type="ARBA" id="ARBA00022989"/>
    </source>
</evidence>
<dbReference type="AlphaFoldDB" id="A0A4P6I495"/>
<dbReference type="Pfam" id="PF00535">
    <property type="entry name" value="Glycos_transf_2"/>
    <property type="match status" value="1"/>
</dbReference>
<dbReference type="CDD" id="cd04187">
    <property type="entry name" value="DPM1_like_bac"/>
    <property type="match status" value="1"/>
</dbReference>
<keyword evidence="5" id="KW-0448">Lipopolysaccharide biosynthesis</keyword>
<dbReference type="GO" id="GO:0005886">
    <property type="term" value="C:plasma membrane"/>
    <property type="evidence" value="ECO:0007669"/>
    <property type="project" value="TreeGrafter"/>
</dbReference>
<sequence>MSQAVSSPTLTIVIPVYNAEQSIGRLVDALIAEPPLPQTDVVLVNDGSRDGSHRECLACCERHPGRVTYLRLARNFGEHGAVMAGLCQSGGDYVVVMDDDFQNPPHEAARLVDAAVAGGFDVVYGAFREKCHNALRNWGSAFNDLVATWLLGKPRHLYLSSFKCLSRFLVERIIAYAGPSPYVDGLILRVTDNIAQIEVEHCPRRAGRSGYTLWKLIRLWLTMFVNFSVAPLRLSAVLGLGVSAFGLLMAVWSLLEKLLGVDVPTGWTTLYVTVVIFAGIQLVMLGLLGEYVGRGLLEANRAPQFVVREVHGGGLTPTREARRW</sequence>
<evidence type="ECO:0000313" key="10">
    <source>
        <dbReference type="EMBL" id="QAZ68779.1"/>
    </source>
</evidence>
<dbReference type="InterPro" id="IPR001173">
    <property type="entry name" value="Glyco_trans_2-like"/>
</dbReference>
<accession>A0A4P6I495</accession>
<evidence type="ECO:0000256" key="1">
    <source>
        <dbReference type="ARBA" id="ARBA00022475"/>
    </source>
</evidence>
<gene>
    <name evidence="10" type="ORF">C3Y92_16675</name>
</gene>
<dbReference type="RefSeq" id="WP_129354551.1">
    <property type="nucleotide sequence ID" value="NZ_CP026538.1"/>
</dbReference>
<dbReference type="EMBL" id="CP026538">
    <property type="protein sequence ID" value="QAZ68779.1"/>
    <property type="molecule type" value="Genomic_DNA"/>
</dbReference>
<keyword evidence="6 8" id="KW-1133">Transmembrane helix</keyword>
<organism evidence="10 11">
    <name type="scientific">Solidesulfovibrio carbinolicus</name>
    <dbReference type="NCBI Taxonomy" id="296842"/>
    <lineage>
        <taxon>Bacteria</taxon>
        <taxon>Pseudomonadati</taxon>
        <taxon>Thermodesulfobacteriota</taxon>
        <taxon>Desulfovibrionia</taxon>
        <taxon>Desulfovibrionales</taxon>
        <taxon>Desulfovibrionaceae</taxon>
        <taxon>Solidesulfovibrio</taxon>
    </lineage>
</organism>
<evidence type="ECO:0000259" key="9">
    <source>
        <dbReference type="Pfam" id="PF00535"/>
    </source>
</evidence>
<dbReference type="SUPFAM" id="SSF53448">
    <property type="entry name" value="Nucleotide-diphospho-sugar transferases"/>
    <property type="match status" value="1"/>
</dbReference>
<evidence type="ECO:0000256" key="5">
    <source>
        <dbReference type="ARBA" id="ARBA00022985"/>
    </source>
</evidence>
<reference evidence="10 11" key="1">
    <citation type="submission" date="2018-02" db="EMBL/GenBank/DDBJ databases">
        <title>Genome sequence of Desulfovibrio carbinolicus DSM 3852.</title>
        <authorList>
            <person name="Wilbanks E."/>
            <person name="Skennerton C.T."/>
            <person name="Orphan V.J."/>
        </authorList>
    </citation>
    <scope>NUCLEOTIDE SEQUENCE [LARGE SCALE GENOMIC DNA]</scope>
    <source>
        <strain evidence="10 11">DSM 3852</strain>
    </source>
</reference>
<keyword evidence="3 10" id="KW-0808">Transferase</keyword>
<name>A0A4P6I495_9BACT</name>
<dbReference type="GO" id="GO:0099621">
    <property type="term" value="F:undecaprenyl-phosphate 4-deoxy-4-formamido-L-arabinose transferase activity"/>
    <property type="evidence" value="ECO:0007669"/>
    <property type="project" value="TreeGrafter"/>
</dbReference>
<keyword evidence="11" id="KW-1185">Reference proteome</keyword>
<evidence type="ECO:0000256" key="7">
    <source>
        <dbReference type="ARBA" id="ARBA00023136"/>
    </source>
</evidence>
<proteinExistence type="predicted"/>
<keyword evidence="2" id="KW-0328">Glycosyltransferase</keyword>
<dbReference type="OrthoDB" id="9802649at2"/>
<feature type="transmembrane region" description="Helical" evidence="8">
    <location>
        <begin position="236"/>
        <end position="255"/>
    </location>
</feature>
<evidence type="ECO:0000313" key="11">
    <source>
        <dbReference type="Proteomes" id="UP000293296"/>
    </source>
</evidence>
<feature type="transmembrane region" description="Helical" evidence="8">
    <location>
        <begin position="267"/>
        <end position="288"/>
    </location>
</feature>
<dbReference type="PANTHER" id="PTHR48090:SF3">
    <property type="entry name" value="UNDECAPRENYL-PHOSPHATE 4-DEOXY-4-FORMAMIDO-L-ARABINOSE TRANSFERASE"/>
    <property type="match status" value="1"/>
</dbReference>
<dbReference type="Gene3D" id="3.90.550.10">
    <property type="entry name" value="Spore Coat Polysaccharide Biosynthesis Protein SpsA, Chain A"/>
    <property type="match status" value="1"/>
</dbReference>
<dbReference type="KEGG" id="dcb:C3Y92_16675"/>
<evidence type="ECO:0000256" key="3">
    <source>
        <dbReference type="ARBA" id="ARBA00022679"/>
    </source>
</evidence>
<dbReference type="Proteomes" id="UP000293296">
    <property type="component" value="Chromosome"/>
</dbReference>
<keyword evidence="4 8" id="KW-0812">Transmembrane</keyword>
<dbReference type="InterPro" id="IPR029044">
    <property type="entry name" value="Nucleotide-diphossugar_trans"/>
</dbReference>
<dbReference type="PANTHER" id="PTHR48090">
    <property type="entry name" value="UNDECAPRENYL-PHOSPHATE 4-DEOXY-4-FORMAMIDO-L-ARABINOSE TRANSFERASE-RELATED"/>
    <property type="match status" value="1"/>
</dbReference>
<evidence type="ECO:0000256" key="8">
    <source>
        <dbReference type="SAM" id="Phobius"/>
    </source>
</evidence>
<dbReference type="InterPro" id="IPR050256">
    <property type="entry name" value="Glycosyltransferase_2"/>
</dbReference>
<dbReference type="GO" id="GO:0009103">
    <property type="term" value="P:lipopolysaccharide biosynthetic process"/>
    <property type="evidence" value="ECO:0007669"/>
    <property type="project" value="UniProtKB-KW"/>
</dbReference>
<feature type="domain" description="Glycosyltransferase 2-like" evidence="9">
    <location>
        <begin position="11"/>
        <end position="140"/>
    </location>
</feature>
<evidence type="ECO:0000256" key="4">
    <source>
        <dbReference type="ARBA" id="ARBA00022692"/>
    </source>
</evidence>
<evidence type="ECO:0000256" key="2">
    <source>
        <dbReference type="ARBA" id="ARBA00022676"/>
    </source>
</evidence>